<dbReference type="Proteomes" id="UP000001351">
    <property type="component" value="Chromosome"/>
</dbReference>
<dbReference type="GO" id="GO:0005524">
    <property type="term" value="F:ATP binding"/>
    <property type="evidence" value="ECO:0007669"/>
    <property type="project" value="UniProtKB-KW"/>
</dbReference>
<gene>
    <name evidence="7" type="ordered locus">STAUR_0880</name>
</gene>
<dbReference type="eggNOG" id="COG0515">
    <property type="taxonomic scope" value="Bacteria"/>
</dbReference>
<keyword evidence="3" id="KW-0547">Nucleotide-binding</keyword>
<dbReference type="OrthoDB" id="5521996at2"/>
<dbReference type="PANTHER" id="PTHR43671:SF13">
    <property type="entry name" value="SERINE_THREONINE-PROTEIN KINASE NEK2"/>
    <property type="match status" value="1"/>
</dbReference>
<proteinExistence type="predicted"/>
<dbReference type="PANTHER" id="PTHR43671">
    <property type="entry name" value="SERINE/THREONINE-PROTEIN KINASE NEK"/>
    <property type="match status" value="1"/>
</dbReference>
<dbReference type="HOGENOM" id="CLU_000288_147_1_7"/>
<dbReference type="Pfam" id="PF00069">
    <property type="entry name" value="Pkinase"/>
    <property type="match status" value="1"/>
</dbReference>
<reference evidence="7 8" key="1">
    <citation type="journal article" date="2011" name="Mol. Biol. Evol.">
        <title>Comparative genomic analysis of fruiting body formation in Myxococcales.</title>
        <authorList>
            <person name="Huntley S."/>
            <person name="Hamann N."/>
            <person name="Wegener-Feldbrugge S."/>
            <person name="Treuner-Lange A."/>
            <person name="Kube M."/>
            <person name="Reinhardt R."/>
            <person name="Klages S."/>
            <person name="Muller R."/>
            <person name="Ronning C.M."/>
            <person name="Nierman W.C."/>
            <person name="Sogaard-Andersen L."/>
        </authorList>
    </citation>
    <scope>NUCLEOTIDE SEQUENCE [LARGE SCALE GENOMIC DNA]</scope>
    <source>
        <strain evidence="7 8">DW4/3-1</strain>
    </source>
</reference>
<evidence type="ECO:0000256" key="5">
    <source>
        <dbReference type="ARBA" id="ARBA00022840"/>
    </source>
</evidence>
<keyword evidence="2" id="KW-0808">Transferase</keyword>
<dbReference type="SUPFAM" id="SSF56112">
    <property type="entry name" value="Protein kinase-like (PK-like)"/>
    <property type="match status" value="1"/>
</dbReference>
<keyword evidence="4 7" id="KW-0418">Kinase</keyword>
<dbReference type="InterPro" id="IPR050660">
    <property type="entry name" value="NEK_Ser/Thr_kinase"/>
</dbReference>
<protein>
    <recommendedName>
        <fullName evidence="1">non-specific serine/threonine protein kinase</fullName>
        <ecNumber evidence="1">2.7.11.1</ecNumber>
    </recommendedName>
</protein>
<dbReference type="PROSITE" id="PS50011">
    <property type="entry name" value="PROTEIN_KINASE_DOM"/>
    <property type="match status" value="1"/>
</dbReference>
<dbReference type="InterPro" id="IPR000719">
    <property type="entry name" value="Prot_kinase_dom"/>
</dbReference>
<dbReference type="InterPro" id="IPR011009">
    <property type="entry name" value="Kinase-like_dom_sf"/>
</dbReference>
<evidence type="ECO:0000256" key="1">
    <source>
        <dbReference type="ARBA" id="ARBA00012513"/>
    </source>
</evidence>
<dbReference type="EMBL" id="CP002271">
    <property type="protein sequence ID" value="ADO68684.1"/>
    <property type="molecule type" value="Genomic_DNA"/>
</dbReference>
<evidence type="ECO:0000313" key="7">
    <source>
        <dbReference type="EMBL" id="ADO68684.1"/>
    </source>
</evidence>
<dbReference type="EC" id="2.7.11.1" evidence="1"/>
<evidence type="ECO:0000313" key="8">
    <source>
        <dbReference type="Proteomes" id="UP000001351"/>
    </source>
</evidence>
<dbReference type="KEGG" id="sur:STAUR_0880"/>
<feature type="domain" description="Protein kinase" evidence="6">
    <location>
        <begin position="22"/>
        <end position="336"/>
    </location>
</feature>
<accession>E3FZL9</accession>
<evidence type="ECO:0000256" key="2">
    <source>
        <dbReference type="ARBA" id="ARBA00022679"/>
    </source>
</evidence>
<dbReference type="STRING" id="378806.STAUR_0880"/>
<evidence type="ECO:0000256" key="4">
    <source>
        <dbReference type="ARBA" id="ARBA00022777"/>
    </source>
</evidence>
<dbReference type="AlphaFoldDB" id="E3FZL9"/>
<name>E3FZL9_STIAD</name>
<keyword evidence="8" id="KW-1185">Reference proteome</keyword>
<dbReference type="GO" id="GO:0004674">
    <property type="term" value="F:protein serine/threonine kinase activity"/>
    <property type="evidence" value="ECO:0007669"/>
    <property type="project" value="UniProtKB-EC"/>
</dbReference>
<organism evidence="7 8">
    <name type="scientific">Stigmatella aurantiaca (strain DW4/3-1)</name>
    <dbReference type="NCBI Taxonomy" id="378806"/>
    <lineage>
        <taxon>Bacteria</taxon>
        <taxon>Pseudomonadati</taxon>
        <taxon>Myxococcota</taxon>
        <taxon>Myxococcia</taxon>
        <taxon>Myxococcales</taxon>
        <taxon>Cystobacterineae</taxon>
        <taxon>Archangiaceae</taxon>
        <taxon>Stigmatella</taxon>
    </lineage>
</organism>
<dbReference type="Gene3D" id="1.10.510.10">
    <property type="entry name" value="Transferase(Phosphotransferase) domain 1"/>
    <property type="match status" value="1"/>
</dbReference>
<evidence type="ECO:0000259" key="6">
    <source>
        <dbReference type="PROSITE" id="PS50011"/>
    </source>
</evidence>
<sequence length="376" mass="41866">MTAKSFVLPRGAILFEMNRVHYEFREDLGEVYPGVHLLVARRRINEHRLERVLVKAVSVASASPFPKVKRARAKLEEQVRLSKFLVHPGIFEVFGLQKTEGTWYVVGEYPTGNTLGALLNLVGVCRHWYTPLFTMFIGARVADVLAYAHAAKDDQGRPLNIVHRAIDADHIYLNWKGIVRVADFGLSLSDLPGRVPSTVNRPQGDGFYCSPEILLGKRADARSDLFSLGVLMLELATGKNLLYDPDEVTEKVKASLTSSQLRRVKRAIERARLSGGPPLLEDAIWRAATYTQADLERLTASLPESLRVTLCKLLHPLPAQRFQTATELVEHLRHWLGGTAFSQADVIDELKSVMDEAGRVLAGTELAHTLDENTSA</sequence>
<keyword evidence="5" id="KW-0067">ATP-binding</keyword>
<dbReference type="RefSeq" id="WP_013374386.1">
    <property type="nucleotide sequence ID" value="NC_014623.1"/>
</dbReference>
<evidence type="ECO:0000256" key="3">
    <source>
        <dbReference type="ARBA" id="ARBA00022741"/>
    </source>
</evidence>